<dbReference type="Proteomes" id="UP000681967">
    <property type="component" value="Unassembled WGS sequence"/>
</dbReference>
<name>A0A8S3GFX0_9BILA</name>
<organism evidence="1 2">
    <name type="scientific">Rotaria magnacalcarata</name>
    <dbReference type="NCBI Taxonomy" id="392030"/>
    <lineage>
        <taxon>Eukaryota</taxon>
        <taxon>Metazoa</taxon>
        <taxon>Spiralia</taxon>
        <taxon>Gnathifera</taxon>
        <taxon>Rotifera</taxon>
        <taxon>Eurotatoria</taxon>
        <taxon>Bdelloidea</taxon>
        <taxon>Philodinida</taxon>
        <taxon>Philodinidae</taxon>
        <taxon>Rotaria</taxon>
    </lineage>
</organism>
<protein>
    <submittedName>
        <fullName evidence="1">Uncharacterized protein</fullName>
    </submittedName>
</protein>
<comment type="caution">
    <text evidence="1">The sequence shown here is derived from an EMBL/GenBank/DDBJ whole genome shotgun (WGS) entry which is preliminary data.</text>
</comment>
<dbReference type="AlphaFoldDB" id="A0A8S3GFX0"/>
<sequence length="29" mass="3263">LMAEKIGRCGLQNSQDTLFISTLIEIHQC</sequence>
<proteinExistence type="predicted"/>
<dbReference type="EMBL" id="CAJOBH010266534">
    <property type="protein sequence ID" value="CAF5161446.1"/>
    <property type="molecule type" value="Genomic_DNA"/>
</dbReference>
<accession>A0A8S3GFX0</accession>
<gene>
    <name evidence="1" type="ORF">BYL167_LOCUS74698</name>
</gene>
<evidence type="ECO:0000313" key="2">
    <source>
        <dbReference type="Proteomes" id="UP000681967"/>
    </source>
</evidence>
<reference evidence="1" key="1">
    <citation type="submission" date="2021-02" db="EMBL/GenBank/DDBJ databases">
        <authorList>
            <person name="Nowell W R."/>
        </authorList>
    </citation>
    <scope>NUCLEOTIDE SEQUENCE</scope>
</reference>
<evidence type="ECO:0000313" key="1">
    <source>
        <dbReference type="EMBL" id="CAF5161446.1"/>
    </source>
</evidence>
<feature type="non-terminal residue" evidence="1">
    <location>
        <position position="1"/>
    </location>
</feature>